<dbReference type="InterPro" id="IPR041667">
    <property type="entry name" value="Cupin_8"/>
</dbReference>
<dbReference type="Proteomes" id="UP000276953">
    <property type="component" value="Unassembled WGS sequence"/>
</dbReference>
<feature type="domain" description="JmjC" evidence="1">
    <location>
        <begin position="93"/>
        <end position="253"/>
    </location>
</feature>
<evidence type="ECO:0000259" key="1">
    <source>
        <dbReference type="PROSITE" id="PS51184"/>
    </source>
</evidence>
<dbReference type="PANTHER" id="PTHR12461:SF105">
    <property type="entry name" value="HYPOXIA-INDUCIBLE FACTOR 1-ALPHA INHIBITOR"/>
    <property type="match status" value="1"/>
</dbReference>
<dbReference type="EMBL" id="RYFC01000001">
    <property type="protein sequence ID" value="RTZ50355.1"/>
    <property type="molecule type" value="Genomic_DNA"/>
</dbReference>
<dbReference type="InterPro" id="IPR003347">
    <property type="entry name" value="JmjC_dom"/>
</dbReference>
<protein>
    <submittedName>
        <fullName evidence="2">Cupin-like domain-containing protein</fullName>
    </submittedName>
</protein>
<dbReference type="Pfam" id="PF13621">
    <property type="entry name" value="Cupin_8"/>
    <property type="match status" value="1"/>
</dbReference>
<sequence length="291" mass="34412">MILENVDVVNDISKEDFRRTISKAETSLIRNFASRWDAFDKWNLAYIREKAGDQEVPLYDNKPADAAKSSDAPVTNMKMKEYIDTIKSKPSDLRIFFYIITDRLPELLKNFTYPDLGIKFFKRLPTLFFGGSEAHVLMHYDVDLGDFMHIHFEGKKRILLFDQEQSPFLYKVPLSVHTIYDVDYENPDYEKFPALKYAKGYEIFMEHGDALFIPGAFWHFNRYLEPGFSLSLRALPNKPNVFANMLYHVFIMRYTDKLMRKLFKARWVDYKQKWAYKKSSEALEKHLKTGK</sequence>
<comment type="caution">
    <text evidence="2">The sequence shown here is derived from an EMBL/GenBank/DDBJ whole genome shotgun (WGS) entry which is preliminary data.</text>
</comment>
<reference evidence="2 3" key="1">
    <citation type="submission" date="2018-12" db="EMBL/GenBank/DDBJ databases">
        <title>Draft Genome Sequence of Chryseobacterium arthrosphaerae strain ED882-96 Isolated from the Blood of a Patient with Liver Cirrhosis in Taiwan.</title>
        <authorList>
            <person name="Lin J.-N."/>
            <person name="Lai C.-H."/>
            <person name="Yang C.-H."/>
            <person name="Huang Y.-H."/>
        </authorList>
    </citation>
    <scope>NUCLEOTIDE SEQUENCE [LARGE SCALE GENOMIC DNA]</scope>
    <source>
        <strain evidence="2 3">ED882-96</strain>
    </source>
</reference>
<dbReference type="AlphaFoldDB" id="A0A3S0PTA7"/>
<dbReference type="PROSITE" id="PS51184">
    <property type="entry name" value="JMJC"/>
    <property type="match status" value="1"/>
</dbReference>
<gene>
    <name evidence="2" type="ORF">EJ377_11155</name>
</gene>
<name>A0A3S0PTA7_9FLAO</name>
<accession>A0A3S0PTA7</accession>
<proteinExistence type="predicted"/>
<dbReference type="Gene3D" id="2.60.120.650">
    <property type="entry name" value="Cupin"/>
    <property type="match status" value="1"/>
</dbReference>
<evidence type="ECO:0000313" key="2">
    <source>
        <dbReference type="EMBL" id="RTZ50355.1"/>
    </source>
</evidence>
<evidence type="ECO:0000313" key="3">
    <source>
        <dbReference type="Proteomes" id="UP000276953"/>
    </source>
</evidence>
<dbReference type="SUPFAM" id="SSF51197">
    <property type="entry name" value="Clavaminate synthase-like"/>
    <property type="match status" value="1"/>
</dbReference>
<dbReference type="PANTHER" id="PTHR12461">
    <property type="entry name" value="HYPOXIA-INDUCIBLE FACTOR 1 ALPHA INHIBITOR-RELATED"/>
    <property type="match status" value="1"/>
</dbReference>
<organism evidence="2 3">
    <name type="scientific">Chryseobacterium arthrosphaerae</name>
    <dbReference type="NCBI Taxonomy" id="651561"/>
    <lineage>
        <taxon>Bacteria</taxon>
        <taxon>Pseudomonadati</taxon>
        <taxon>Bacteroidota</taxon>
        <taxon>Flavobacteriia</taxon>
        <taxon>Flavobacteriales</taxon>
        <taxon>Weeksellaceae</taxon>
        <taxon>Chryseobacterium group</taxon>
        <taxon>Chryseobacterium</taxon>
    </lineage>
</organism>